<dbReference type="GO" id="GO:0010043">
    <property type="term" value="P:response to zinc ion"/>
    <property type="evidence" value="ECO:0007669"/>
    <property type="project" value="TreeGrafter"/>
</dbReference>
<evidence type="ECO:0000256" key="2">
    <source>
        <dbReference type="ARBA" id="ARBA00008034"/>
    </source>
</evidence>
<gene>
    <name evidence="8" type="ORF">RGI145_05320</name>
</gene>
<keyword evidence="4 7" id="KW-1133">Transmembrane helix</keyword>
<dbReference type="AlphaFoldDB" id="A0A1L7ACY8"/>
<feature type="transmembrane region" description="Helical" evidence="7">
    <location>
        <begin position="47"/>
        <end position="65"/>
    </location>
</feature>
<dbReference type="Pfam" id="PF00950">
    <property type="entry name" value="ABC-3"/>
    <property type="match status" value="1"/>
</dbReference>
<dbReference type="KEGG" id="rgi:RGI145_05320"/>
<dbReference type="Gene3D" id="1.10.3470.10">
    <property type="entry name" value="ABC transporter involved in vitamin B12 uptake, BtuC"/>
    <property type="match status" value="1"/>
</dbReference>
<dbReference type="GO" id="GO:0043190">
    <property type="term" value="C:ATP-binding cassette (ABC) transporter complex"/>
    <property type="evidence" value="ECO:0007669"/>
    <property type="project" value="InterPro"/>
</dbReference>
<evidence type="ECO:0000256" key="1">
    <source>
        <dbReference type="ARBA" id="ARBA00004141"/>
    </source>
</evidence>
<keyword evidence="6" id="KW-0813">Transport</keyword>
<feature type="transmembrane region" description="Helical" evidence="7">
    <location>
        <begin position="20"/>
        <end position="40"/>
    </location>
</feature>
<feature type="transmembrane region" description="Helical" evidence="7">
    <location>
        <begin position="71"/>
        <end position="90"/>
    </location>
</feature>
<name>A0A1L7ACY8_9PROT</name>
<evidence type="ECO:0000256" key="5">
    <source>
        <dbReference type="ARBA" id="ARBA00023136"/>
    </source>
</evidence>
<feature type="transmembrane region" description="Helical" evidence="7">
    <location>
        <begin position="256"/>
        <end position="279"/>
    </location>
</feature>
<keyword evidence="5 7" id="KW-0472">Membrane</keyword>
<proteinExistence type="inferred from homology"/>
<dbReference type="PANTHER" id="PTHR30477:SF13">
    <property type="entry name" value="IRON TRANSPORT SYSTEM MEMBRANE PROTEIN HI_0360-RELATED"/>
    <property type="match status" value="1"/>
</dbReference>
<dbReference type="InterPro" id="IPR001626">
    <property type="entry name" value="ABC_TroCD"/>
</dbReference>
<keyword evidence="3 6" id="KW-0812">Transmembrane</keyword>
<feature type="transmembrane region" description="Helical" evidence="7">
    <location>
        <begin position="141"/>
        <end position="160"/>
    </location>
</feature>
<evidence type="ECO:0000256" key="7">
    <source>
        <dbReference type="SAM" id="Phobius"/>
    </source>
</evidence>
<comment type="similarity">
    <text evidence="2 6">Belongs to the ABC-3 integral membrane protein family.</text>
</comment>
<dbReference type="GO" id="GO:0055085">
    <property type="term" value="P:transmembrane transport"/>
    <property type="evidence" value="ECO:0007669"/>
    <property type="project" value="InterPro"/>
</dbReference>
<reference evidence="8 9" key="1">
    <citation type="submission" date="2016-05" db="EMBL/GenBank/DDBJ databases">
        <title>Complete Genome and Methylome Analysis of Psychrotrophic Bacterial Isolates from Antarctic Lake Untersee.</title>
        <authorList>
            <person name="Fomenkov A."/>
            <person name="Akimov V.N."/>
            <person name="Vasilyeva L.V."/>
            <person name="Andersen D."/>
            <person name="Vincze T."/>
            <person name="Roberts R.J."/>
        </authorList>
    </citation>
    <scope>NUCLEOTIDE SEQUENCE [LARGE SCALE GENOMIC DNA]</scope>
    <source>
        <strain evidence="8 9">U14-5</strain>
    </source>
</reference>
<feature type="transmembrane region" description="Helical" evidence="7">
    <location>
        <begin position="233"/>
        <end position="250"/>
    </location>
</feature>
<dbReference type="STRING" id="257708.RGI145_05320"/>
<evidence type="ECO:0000256" key="4">
    <source>
        <dbReference type="ARBA" id="ARBA00022989"/>
    </source>
</evidence>
<organism evidence="8 9">
    <name type="scientific">Roseomonas gilardii</name>
    <dbReference type="NCBI Taxonomy" id="257708"/>
    <lineage>
        <taxon>Bacteria</taxon>
        <taxon>Pseudomonadati</taxon>
        <taxon>Pseudomonadota</taxon>
        <taxon>Alphaproteobacteria</taxon>
        <taxon>Acetobacterales</taxon>
        <taxon>Roseomonadaceae</taxon>
        <taxon>Roseomonas</taxon>
    </lineage>
</organism>
<dbReference type="EMBL" id="CP015583">
    <property type="protein sequence ID" value="APT56613.1"/>
    <property type="molecule type" value="Genomic_DNA"/>
</dbReference>
<feature type="transmembrane region" description="Helical" evidence="7">
    <location>
        <begin position="181"/>
        <end position="199"/>
    </location>
</feature>
<dbReference type="InterPro" id="IPR037294">
    <property type="entry name" value="ABC_BtuC-like"/>
</dbReference>
<dbReference type="RefSeq" id="WP_075797551.1">
    <property type="nucleotide sequence ID" value="NZ_CP015583.1"/>
</dbReference>
<dbReference type="SUPFAM" id="SSF81345">
    <property type="entry name" value="ABC transporter involved in vitamin B12 uptake, BtuC"/>
    <property type="match status" value="1"/>
</dbReference>
<protein>
    <submittedName>
        <fullName evidence="8">Zinc ABC transporter permease</fullName>
    </submittedName>
</protein>
<dbReference type="PANTHER" id="PTHR30477">
    <property type="entry name" value="ABC-TRANSPORTER METAL-BINDING PROTEIN"/>
    <property type="match status" value="1"/>
</dbReference>
<dbReference type="eggNOG" id="COG1108">
    <property type="taxonomic scope" value="Bacteria"/>
</dbReference>
<dbReference type="Proteomes" id="UP000185494">
    <property type="component" value="Chromosome 1"/>
</dbReference>
<evidence type="ECO:0000313" key="9">
    <source>
        <dbReference type="Proteomes" id="UP000185494"/>
    </source>
</evidence>
<evidence type="ECO:0000256" key="6">
    <source>
        <dbReference type="RuleBase" id="RU003943"/>
    </source>
</evidence>
<evidence type="ECO:0000313" key="8">
    <source>
        <dbReference type="EMBL" id="APT56613.1"/>
    </source>
</evidence>
<feature type="transmembrane region" description="Helical" evidence="7">
    <location>
        <begin position="102"/>
        <end position="121"/>
    </location>
</feature>
<accession>A0A1L7ACY8</accession>
<evidence type="ECO:0000256" key="3">
    <source>
        <dbReference type="ARBA" id="ARBA00022692"/>
    </source>
</evidence>
<sequence>MSAYDLLFSPFVEFGFLRRALIGCLALSLAAPPLGVFLMLRRMSLSADVLAHGILPGVAAGFWVAGLSVTAMSLGGLVAGLGVALGAGALSRATGGREDATLAALYLLALALGVAMVSVRGGAVDLTHLLFGSVLGVDDDALLMMAGVATLTLLALAPAWRPLVLECFDPQFAAAQRAHGGAWHMLFLALVVLNVLAAFQALGTLMAVGLMMLPAVASRHWSRQIGGLARASVLLAAMASTAGLLLSYHLDVPTGPAIVLVAGCLWAVSVIAGPVDGLLARLLRRRHLAG</sequence>
<comment type="subcellular location">
    <subcellularLocation>
        <location evidence="6">Cell membrane</location>
        <topology evidence="6">Multi-pass membrane protein</topology>
    </subcellularLocation>
    <subcellularLocation>
        <location evidence="1">Membrane</location>
        <topology evidence="1">Multi-pass membrane protein</topology>
    </subcellularLocation>
</comment>